<dbReference type="EMBL" id="APJX01000002">
    <property type="protein sequence ID" value="EMS80365.1"/>
    <property type="molecule type" value="Genomic_DNA"/>
</dbReference>
<dbReference type="Pfam" id="PF00128">
    <property type="entry name" value="Alpha-amylase"/>
    <property type="match status" value="1"/>
</dbReference>
<dbReference type="Gene3D" id="2.60.40.10">
    <property type="entry name" value="Immunoglobulins"/>
    <property type="match status" value="1"/>
</dbReference>
<dbReference type="SUPFAM" id="SSF51445">
    <property type="entry name" value="(Trans)glycosidases"/>
    <property type="match status" value="1"/>
</dbReference>
<feature type="active site" description="Nucleophile" evidence="15">
    <location>
        <position position="245"/>
    </location>
</feature>
<keyword evidence="6" id="KW-0963">Cytoplasm</keyword>
<dbReference type="EC" id="3.2.1.141" evidence="4 13"/>
<dbReference type="InterPro" id="IPR006047">
    <property type="entry name" value="GH13_cat_dom"/>
</dbReference>
<keyword evidence="8" id="KW-0119">Carbohydrate metabolism</keyword>
<evidence type="ECO:0000256" key="13">
    <source>
        <dbReference type="NCBIfam" id="TIGR02402"/>
    </source>
</evidence>
<keyword evidence="19" id="KW-1185">Reference proteome</keyword>
<organism evidence="18 19">
    <name type="scientific">Desulfotignum phosphitoxidans DSM 13687</name>
    <dbReference type="NCBI Taxonomy" id="1286635"/>
    <lineage>
        <taxon>Bacteria</taxon>
        <taxon>Pseudomonadati</taxon>
        <taxon>Thermodesulfobacteriota</taxon>
        <taxon>Desulfobacteria</taxon>
        <taxon>Desulfobacterales</taxon>
        <taxon>Desulfobacteraceae</taxon>
        <taxon>Desulfotignum</taxon>
    </lineage>
</organism>
<evidence type="ECO:0000256" key="2">
    <source>
        <dbReference type="ARBA" id="ARBA00005199"/>
    </source>
</evidence>
<feature type="active site" description="Proton donor" evidence="15">
    <location>
        <position position="282"/>
    </location>
</feature>
<evidence type="ECO:0000256" key="7">
    <source>
        <dbReference type="ARBA" id="ARBA00022801"/>
    </source>
</evidence>
<comment type="caution">
    <text evidence="18">The sequence shown here is derived from an EMBL/GenBank/DDBJ whole genome shotgun (WGS) entry which is preliminary data.</text>
</comment>
<evidence type="ECO:0000256" key="6">
    <source>
        <dbReference type="ARBA" id="ARBA00022490"/>
    </source>
</evidence>
<evidence type="ECO:0000256" key="16">
    <source>
        <dbReference type="PIRSR" id="PIRSR006337-3"/>
    </source>
</evidence>
<accession>S0G0D9</accession>
<dbReference type="OrthoDB" id="9760647at2"/>
<dbReference type="InterPro" id="IPR012768">
    <property type="entry name" value="Trehalose_TreZ"/>
</dbReference>
<name>S0G0D9_9BACT</name>
<dbReference type="Proteomes" id="UP000014216">
    <property type="component" value="Unassembled WGS sequence"/>
</dbReference>
<dbReference type="InterPro" id="IPR017853">
    <property type="entry name" value="GH"/>
</dbReference>
<protein>
    <recommendedName>
        <fullName evidence="5 13">Malto-oligosyltrehalose trehalohydrolase</fullName>
        <shortName evidence="14">MTHase</shortName>
        <ecNumber evidence="4 13">3.2.1.141</ecNumber>
    </recommendedName>
    <alternativeName>
        <fullName evidence="11 14">4-alpha-D-((1-&gt;4)-alpha-D-glucano)trehalose trehalohydrolase</fullName>
    </alternativeName>
    <alternativeName>
        <fullName evidence="10 14">Maltooligosyl trehalose trehalohydrolase</fullName>
    </alternativeName>
</protein>
<dbReference type="CDD" id="cd02853">
    <property type="entry name" value="E_set_MTHase_like_N"/>
    <property type="match status" value="1"/>
</dbReference>
<feature type="site" description="Transition state stabilizer" evidence="16">
    <location>
        <position position="376"/>
    </location>
</feature>
<dbReference type="PANTHER" id="PTHR43651">
    <property type="entry name" value="1,4-ALPHA-GLUCAN-BRANCHING ENZYME"/>
    <property type="match status" value="1"/>
</dbReference>
<dbReference type="Gene3D" id="3.20.20.80">
    <property type="entry name" value="Glycosidases"/>
    <property type="match status" value="1"/>
</dbReference>
<comment type="subcellular location">
    <subcellularLocation>
        <location evidence="1 15">Cytoplasm</location>
    </subcellularLocation>
</comment>
<dbReference type="RefSeq" id="WP_006964599.1">
    <property type="nucleotide sequence ID" value="NZ_APJX01000002.1"/>
</dbReference>
<evidence type="ECO:0000256" key="12">
    <source>
        <dbReference type="ARBA" id="ARBA00034013"/>
    </source>
</evidence>
<evidence type="ECO:0000256" key="11">
    <source>
        <dbReference type="ARBA" id="ARBA00033284"/>
    </source>
</evidence>
<dbReference type="PATRIC" id="fig|1286635.3.peg.1017"/>
<dbReference type="GO" id="GO:0005992">
    <property type="term" value="P:trehalose biosynthetic process"/>
    <property type="evidence" value="ECO:0007669"/>
    <property type="project" value="UniProtKB-UniRule"/>
</dbReference>
<evidence type="ECO:0000256" key="8">
    <source>
        <dbReference type="ARBA" id="ARBA00023277"/>
    </source>
</evidence>
<keyword evidence="7 14" id="KW-0378">Hydrolase</keyword>
<dbReference type="PIRSF" id="PIRSF006337">
    <property type="entry name" value="Trehalose_TreZ"/>
    <property type="match status" value="1"/>
</dbReference>
<evidence type="ECO:0000256" key="1">
    <source>
        <dbReference type="ARBA" id="ARBA00004496"/>
    </source>
</evidence>
<dbReference type="CDD" id="cd11325">
    <property type="entry name" value="AmyAc_GTHase"/>
    <property type="match status" value="1"/>
</dbReference>
<dbReference type="AlphaFoldDB" id="S0G0D9"/>
<evidence type="ECO:0000256" key="5">
    <source>
        <dbReference type="ARBA" id="ARBA00015938"/>
    </source>
</evidence>
<dbReference type="GO" id="GO:0033942">
    <property type="term" value="F:4-alpha-D-(1-&gt;4)-alpha-D-glucanotrehalose trehalohydrolase activity"/>
    <property type="evidence" value="ECO:0007669"/>
    <property type="project" value="UniProtKB-EC"/>
</dbReference>
<comment type="pathway">
    <text evidence="2 14">Glycan biosynthesis; trehalose biosynthesis.</text>
</comment>
<sequence>MTDMRVWAPKAGKVTLHSNDQVLAMTQDAGGWWHVDAPFMHHGVDYAFAVDGNGPFPDPRSFWQPNGIHGFSRWVDHSVFEWTDAGWQQPPLGSAVIYELHLGTFTSEGTCDAAVGRLDHLVTLGITHVELMPVAQFSGDRGWGYDGVDLYAPHQAYGGPEGLKRLVDACHQRGLAVLLDVVYNHLGPAGNYLNQFGPYFTDRYATPWGEAVNFDEQDSHEVRQFFIDNAVMWLKDYHFDGLRIDAVHAILDRSAIHFLEALANAVKNLETALGRHLVLIAESDLNDPRVIRSPAVGGYGIDAQWNEDFHHALHAVLTGENQGYYQDFGTLAQLAKVLTKGVVYDGCYSVYRRRCHGRPATGISGTRFVGCLQNHDQVGNRALGERTSRLLSPGLLKIGAALVMTSSFVPMLFQGEEWGASTPFLYFTDHREPELGEAVKRGRRKEFAAFGWESEEIPDPQDEETFAQSRLNWEERQEENSRHMLAWHQSLIALRRRLSCLTDGETEQVSVIFDETERWLTMTRGPVLVTCNFAETPRTISCADAKDKKMVLSSTDDIVVEDTTLMLPAHAVAILFG</sequence>
<feature type="domain" description="Glycosyl hydrolase family 13 catalytic" evidence="17">
    <location>
        <begin position="99"/>
        <end position="470"/>
    </location>
</feature>
<dbReference type="SUPFAM" id="SSF81296">
    <property type="entry name" value="E set domains"/>
    <property type="match status" value="1"/>
</dbReference>
<dbReference type="GO" id="GO:0005737">
    <property type="term" value="C:cytoplasm"/>
    <property type="evidence" value="ECO:0007669"/>
    <property type="project" value="UniProtKB-SubCell"/>
</dbReference>
<evidence type="ECO:0000313" key="18">
    <source>
        <dbReference type="EMBL" id="EMS80365.1"/>
    </source>
</evidence>
<evidence type="ECO:0000256" key="3">
    <source>
        <dbReference type="ARBA" id="ARBA00008061"/>
    </source>
</evidence>
<evidence type="ECO:0000256" key="9">
    <source>
        <dbReference type="ARBA" id="ARBA00023295"/>
    </source>
</evidence>
<dbReference type="PANTHER" id="PTHR43651:SF11">
    <property type="entry name" value="MALTO-OLIGOSYLTREHALOSE TREHALOHYDROLASE"/>
    <property type="match status" value="1"/>
</dbReference>
<evidence type="ECO:0000256" key="10">
    <source>
        <dbReference type="ARBA" id="ARBA00032057"/>
    </source>
</evidence>
<evidence type="ECO:0000313" key="19">
    <source>
        <dbReference type="Proteomes" id="UP000014216"/>
    </source>
</evidence>
<evidence type="ECO:0000259" key="17">
    <source>
        <dbReference type="SMART" id="SM00642"/>
    </source>
</evidence>
<evidence type="ECO:0000256" key="14">
    <source>
        <dbReference type="PIRNR" id="PIRNR006337"/>
    </source>
</evidence>
<dbReference type="NCBIfam" id="TIGR02402">
    <property type="entry name" value="trehalose_TreZ"/>
    <property type="match status" value="1"/>
</dbReference>
<keyword evidence="9 14" id="KW-0326">Glycosidase</keyword>
<dbReference type="InterPro" id="IPR014756">
    <property type="entry name" value="Ig_E-set"/>
</dbReference>
<dbReference type="InterPro" id="IPR044901">
    <property type="entry name" value="Trehalose_TreZ_E-set_sf"/>
</dbReference>
<gene>
    <name evidence="18" type="primary">glgZ</name>
    <name evidence="18" type="ORF">Dpo_2c00530</name>
</gene>
<evidence type="ECO:0000256" key="15">
    <source>
        <dbReference type="PIRSR" id="PIRSR006337-1"/>
    </source>
</evidence>
<comment type="catalytic activity">
    <reaction evidence="12 14">
        <text>hydrolysis of (1-&gt;4)-alpha-D-glucosidic linkage in 4-alpha-D-[(1-&gt;4)-alpha-D-glucanosyl]n trehalose to yield trehalose and (1-&gt;4)-alpha-D-glucan.</text>
        <dbReference type="EC" id="3.2.1.141"/>
    </reaction>
</comment>
<dbReference type="Gene3D" id="1.10.10.760">
    <property type="entry name" value="E-set domains of sugar-utilizing enzymes"/>
    <property type="match status" value="1"/>
</dbReference>
<dbReference type="InterPro" id="IPR013783">
    <property type="entry name" value="Ig-like_fold"/>
</dbReference>
<dbReference type="SMART" id="SM00642">
    <property type="entry name" value="Aamy"/>
    <property type="match status" value="1"/>
</dbReference>
<dbReference type="UniPathway" id="UPA00299"/>
<proteinExistence type="inferred from homology"/>
<comment type="similarity">
    <text evidence="3 14">Belongs to the glycosyl hydrolase 13 family.</text>
</comment>
<evidence type="ECO:0000256" key="4">
    <source>
        <dbReference type="ARBA" id="ARBA00012268"/>
    </source>
</evidence>
<reference evidence="18 19" key="1">
    <citation type="journal article" date="2013" name="Genome Announc.">
        <title>Draft Genome Sequence of Desulfotignum phosphitoxidans DSM 13687 Strain FiPS-3.</title>
        <authorList>
            <person name="Poehlein A."/>
            <person name="Daniel R."/>
            <person name="Simeonova D.D."/>
        </authorList>
    </citation>
    <scope>NUCLEOTIDE SEQUENCE [LARGE SCALE GENOMIC DNA]</scope>
    <source>
        <strain evidence="18 19">DSM 13687</strain>
    </source>
</reference>